<keyword evidence="2" id="KW-1185">Reference proteome</keyword>
<dbReference type="AlphaFoldDB" id="A0ABD3N3F7"/>
<accession>A0ABD3N3F7</accession>
<gene>
    <name evidence="1" type="ORF">ACHAWU_005538</name>
</gene>
<dbReference type="Proteomes" id="UP001530293">
    <property type="component" value="Unassembled WGS sequence"/>
</dbReference>
<reference evidence="1 2" key="1">
    <citation type="submission" date="2024-10" db="EMBL/GenBank/DDBJ databases">
        <title>Updated reference genomes for cyclostephanoid diatoms.</title>
        <authorList>
            <person name="Roberts W.R."/>
            <person name="Alverson A.J."/>
        </authorList>
    </citation>
    <scope>NUCLEOTIDE SEQUENCE [LARGE SCALE GENOMIC DNA]</scope>
    <source>
        <strain evidence="1 2">AJA232-27</strain>
    </source>
</reference>
<name>A0ABD3N3F7_9STRA</name>
<dbReference type="EMBL" id="JALLBG020000054">
    <property type="protein sequence ID" value="KAL3769586.1"/>
    <property type="molecule type" value="Genomic_DNA"/>
</dbReference>
<proteinExistence type="predicted"/>
<protein>
    <recommendedName>
        <fullName evidence="3">Peptidase M12B domain-containing protein</fullName>
    </recommendedName>
</protein>
<evidence type="ECO:0008006" key="3">
    <source>
        <dbReference type="Google" id="ProtNLM"/>
    </source>
</evidence>
<sequence length="554" mass="62263">MKRRRTSSCYDTLAFIGVAAITNVSLVDATATLKYEDYNLRVRHGHDNDLHYLFDNGKLLAPIVQTNPGHFRTLHHRSTLGVCTSPLVTWTTEKVRDMGYNVYQTLYDNKILQMSFIYKHYIDKKEESEFFVSDKQTNELQSRHRDTIVFWESADIDNSIIVNDIVLLSMHGSSMKDKNKLIPTIMHIFDFDDMSEVLAFANEVQYLIQQLPGGYENPLLTMNAIATSSDDAPSSHVKDSIIIGDGVLQFLYDSGLETSGPDFVHAHEFGHHVQFQIDMTVPPGSSYANDDRRKELMADAISGYFLAHDEGGNMRPEEIGTFHETAFSTGDCSVEDNDDHHGTPSQRQCAAIWGASLAASLDDDDDDDGSGRGSTAPILDPQLFVDKFNDAYEDILNLDTNTCALTLEKEEATSLLVEDPPSLQQAGVDDEQELNAVYREEGDSIKQPPTAIPANIMVSWESREKLDSKSALPYQYSFKGETKEESTNPFGYFRDRGSSPEETKQVYMNEYQEHECDLPWVYCYYTSDGARSASISGLTVTTFLAITVAHFIMY</sequence>
<comment type="caution">
    <text evidence="1">The sequence shown here is derived from an EMBL/GenBank/DDBJ whole genome shotgun (WGS) entry which is preliminary data.</text>
</comment>
<evidence type="ECO:0000313" key="1">
    <source>
        <dbReference type="EMBL" id="KAL3769586.1"/>
    </source>
</evidence>
<evidence type="ECO:0000313" key="2">
    <source>
        <dbReference type="Proteomes" id="UP001530293"/>
    </source>
</evidence>
<organism evidence="1 2">
    <name type="scientific">Discostella pseudostelligera</name>
    <dbReference type="NCBI Taxonomy" id="259834"/>
    <lineage>
        <taxon>Eukaryota</taxon>
        <taxon>Sar</taxon>
        <taxon>Stramenopiles</taxon>
        <taxon>Ochrophyta</taxon>
        <taxon>Bacillariophyta</taxon>
        <taxon>Coscinodiscophyceae</taxon>
        <taxon>Thalassiosirophycidae</taxon>
        <taxon>Stephanodiscales</taxon>
        <taxon>Stephanodiscaceae</taxon>
        <taxon>Discostella</taxon>
    </lineage>
</organism>